<sequence length="197" mass="22707">MASETGKEPEVASHTDSAITRQMRQMKAELAGLLSLSLKDMTRMFEDTKQELAREIKTTQKGVESIGQKLENLAAEFKRLDQLVAKNETAINSQKQELETAKKKIMYMEDYSRRQNVKLIEIQKKGEIKQEVLKWLNTFLPRQLTEEDIERIHFLGNSREGAPRPIIVRFASYLTKERLMSSIRANPDVLKRGDKVV</sequence>
<proteinExistence type="predicted"/>
<accession>A0A9Q1B2X6</accession>
<reference evidence="2" key="1">
    <citation type="journal article" date="2023" name="DNA Res.">
        <title>Chromosome-level genome assembly of Phrynocephalus forsythii using third-generation DNA sequencing and Hi-C analysis.</title>
        <authorList>
            <person name="Qi Y."/>
            <person name="Zhao W."/>
            <person name="Zhao Y."/>
            <person name="Niu C."/>
            <person name="Cao S."/>
            <person name="Zhang Y."/>
        </authorList>
    </citation>
    <scope>NUCLEOTIDE SEQUENCE</scope>
    <source>
        <tissue evidence="2">Muscle</tissue>
    </source>
</reference>
<keyword evidence="1" id="KW-0175">Coiled coil</keyword>
<evidence type="ECO:0000313" key="3">
    <source>
        <dbReference type="Proteomes" id="UP001142489"/>
    </source>
</evidence>
<dbReference type="EMBL" id="JAPFRF010000005">
    <property type="protein sequence ID" value="KAJ7332342.1"/>
    <property type="molecule type" value="Genomic_DNA"/>
</dbReference>
<keyword evidence="3" id="KW-1185">Reference proteome</keyword>
<feature type="coiled-coil region" evidence="1">
    <location>
        <begin position="63"/>
        <end position="104"/>
    </location>
</feature>
<dbReference type="PANTHER" id="PTHR11505">
    <property type="entry name" value="L1 TRANSPOSABLE ELEMENT-RELATED"/>
    <property type="match status" value="1"/>
</dbReference>
<organism evidence="2 3">
    <name type="scientific">Phrynocephalus forsythii</name>
    <dbReference type="NCBI Taxonomy" id="171643"/>
    <lineage>
        <taxon>Eukaryota</taxon>
        <taxon>Metazoa</taxon>
        <taxon>Chordata</taxon>
        <taxon>Craniata</taxon>
        <taxon>Vertebrata</taxon>
        <taxon>Euteleostomi</taxon>
        <taxon>Lepidosauria</taxon>
        <taxon>Squamata</taxon>
        <taxon>Bifurcata</taxon>
        <taxon>Unidentata</taxon>
        <taxon>Episquamata</taxon>
        <taxon>Toxicofera</taxon>
        <taxon>Iguania</taxon>
        <taxon>Acrodonta</taxon>
        <taxon>Agamidae</taxon>
        <taxon>Agaminae</taxon>
        <taxon>Phrynocephalus</taxon>
    </lineage>
</organism>
<dbReference type="InterPro" id="IPR004244">
    <property type="entry name" value="Transposase_22"/>
</dbReference>
<dbReference type="AlphaFoldDB" id="A0A9Q1B2X6"/>
<dbReference type="Proteomes" id="UP001142489">
    <property type="component" value="Unassembled WGS sequence"/>
</dbReference>
<protein>
    <submittedName>
        <fullName evidence="2">Uncharacterized protein</fullName>
    </submittedName>
</protein>
<dbReference type="OrthoDB" id="10066957at2759"/>
<dbReference type="Gene3D" id="3.30.70.1820">
    <property type="entry name" value="L1 transposable element, RRM domain"/>
    <property type="match status" value="1"/>
</dbReference>
<gene>
    <name evidence="2" type="ORF">JRQ81_014522</name>
</gene>
<comment type="caution">
    <text evidence="2">The sequence shown here is derived from an EMBL/GenBank/DDBJ whole genome shotgun (WGS) entry which is preliminary data.</text>
</comment>
<name>A0A9Q1B2X6_9SAUR</name>
<evidence type="ECO:0000256" key="1">
    <source>
        <dbReference type="SAM" id="Coils"/>
    </source>
</evidence>
<evidence type="ECO:0000313" key="2">
    <source>
        <dbReference type="EMBL" id="KAJ7332342.1"/>
    </source>
</evidence>